<organism evidence="1 2">
    <name type="scientific">Pullulanibacillus pueri</name>
    <dbReference type="NCBI Taxonomy" id="1437324"/>
    <lineage>
        <taxon>Bacteria</taxon>
        <taxon>Bacillati</taxon>
        <taxon>Bacillota</taxon>
        <taxon>Bacilli</taxon>
        <taxon>Bacillales</taxon>
        <taxon>Sporolactobacillaceae</taxon>
        <taxon>Pullulanibacillus</taxon>
    </lineage>
</organism>
<accession>A0A8J2ZZS8</accession>
<dbReference type="RefSeq" id="WP_188499097.1">
    <property type="nucleotide sequence ID" value="NZ_BMFV01000046.1"/>
</dbReference>
<gene>
    <name evidence="1" type="primary">yheD</name>
    <name evidence="1" type="ORF">GCM10007096_39440</name>
</gene>
<keyword evidence="2" id="KW-1185">Reference proteome</keyword>
<dbReference type="AlphaFoldDB" id="A0A8J2ZZS8"/>
<evidence type="ECO:0000313" key="2">
    <source>
        <dbReference type="Proteomes" id="UP000656813"/>
    </source>
</evidence>
<sequence>MDSYFVEKINQKQGTVYLPHALYQKELSKVTFSTKTVLCTFRASRNNKCYFSEDIWQALGIPFAQKWTLYIHEDTLYFLPIIGLFTTQYNKSTLRPFGERTEQFKQLLQLTKAHGGCAYLFTTEHIHWENGLIRGIVYHDHQWQEQTLPFPQLVYDRTPNRRAERLTMVKDIKQRFQQDYGIPWFNPQFFNKWDIHTRLQGHPLASQYLPKTYPLTEKYLKTALSNFTTVYIKPKKSSHGVGIKRVTALDHGKITCQTNTIDGSYSKQYPSLKHFLVSEFQDHPTEHYFLQQGIPLKTKDGKPFDFRIHTNKDGQGQWQVSACAIKIADPSKITTHNQYGGEIHSLVECLGKEKAKVYYDFLKEEALTLSQILDEQIKDLIGELGLDLGIDEDNRVWLFEINARPGKVIFHHPKIRKQEKYVNHYWIDYCTYLVKLSIQKPLWFVEAADLIPY</sequence>
<name>A0A8J2ZZS8_9BACL</name>
<dbReference type="Pfam" id="PF14398">
    <property type="entry name" value="ATPgrasp_YheCD"/>
    <property type="match status" value="1"/>
</dbReference>
<dbReference type="Proteomes" id="UP000656813">
    <property type="component" value="Unassembled WGS sequence"/>
</dbReference>
<proteinExistence type="predicted"/>
<dbReference type="InterPro" id="IPR026838">
    <property type="entry name" value="YheC/D"/>
</dbReference>
<protein>
    <submittedName>
        <fullName evidence="1">Endospore coat-associated protein YheD</fullName>
    </submittedName>
</protein>
<reference evidence="1" key="2">
    <citation type="submission" date="2020-09" db="EMBL/GenBank/DDBJ databases">
        <authorList>
            <person name="Sun Q."/>
            <person name="Zhou Y."/>
        </authorList>
    </citation>
    <scope>NUCLEOTIDE SEQUENCE</scope>
    <source>
        <strain evidence="1">CGMCC 1.12777</strain>
    </source>
</reference>
<dbReference type="SUPFAM" id="SSF56059">
    <property type="entry name" value="Glutathione synthetase ATP-binding domain-like"/>
    <property type="match status" value="1"/>
</dbReference>
<reference evidence="1" key="1">
    <citation type="journal article" date="2014" name="Int. J. Syst. Evol. Microbiol.">
        <title>Complete genome sequence of Corynebacterium casei LMG S-19264T (=DSM 44701T), isolated from a smear-ripened cheese.</title>
        <authorList>
            <consortium name="US DOE Joint Genome Institute (JGI-PGF)"/>
            <person name="Walter F."/>
            <person name="Albersmeier A."/>
            <person name="Kalinowski J."/>
            <person name="Ruckert C."/>
        </authorList>
    </citation>
    <scope>NUCLEOTIDE SEQUENCE</scope>
    <source>
        <strain evidence="1">CGMCC 1.12777</strain>
    </source>
</reference>
<evidence type="ECO:0000313" key="1">
    <source>
        <dbReference type="EMBL" id="GGH88039.1"/>
    </source>
</evidence>
<comment type="caution">
    <text evidence="1">The sequence shown here is derived from an EMBL/GenBank/DDBJ whole genome shotgun (WGS) entry which is preliminary data.</text>
</comment>
<dbReference type="EMBL" id="BMFV01000046">
    <property type="protein sequence ID" value="GGH88039.1"/>
    <property type="molecule type" value="Genomic_DNA"/>
</dbReference>